<proteinExistence type="predicted"/>
<dbReference type="AlphaFoldDB" id="A0A2A5W851"/>
<comment type="caution">
    <text evidence="2">The sequence shown here is derived from an EMBL/GenBank/DDBJ whole genome shotgun (WGS) entry which is preliminary data.</text>
</comment>
<name>A0A2A5W851_9GAMM</name>
<dbReference type="SUPFAM" id="SSF51182">
    <property type="entry name" value="RmlC-like cupins"/>
    <property type="match status" value="1"/>
</dbReference>
<gene>
    <name evidence="2" type="ORF">CNF02_12300</name>
</gene>
<reference evidence="2 3" key="1">
    <citation type="submission" date="2017-08" db="EMBL/GenBank/DDBJ databases">
        <title>Fine stratification of microbial communities through a metagenomic profile of the photic zone.</title>
        <authorList>
            <person name="Haro-Moreno J.M."/>
            <person name="Lopez-Perez M."/>
            <person name="De La Torre J."/>
            <person name="Picazo A."/>
            <person name="Camacho A."/>
            <person name="Rodriguez-Valera F."/>
        </authorList>
    </citation>
    <scope>NUCLEOTIDE SEQUENCE [LARGE SCALE GENOMIC DNA]</scope>
    <source>
        <strain evidence="2">MED-G28</strain>
    </source>
</reference>
<organism evidence="2 3">
    <name type="scientific">OM182 bacterium MED-G28</name>
    <dbReference type="NCBI Taxonomy" id="1986256"/>
    <lineage>
        <taxon>Bacteria</taxon>
        <taxon>Pseudomonadati</taxon>
        <taxon>Pseudomonadota</taxon>
        <taxon>Gammaproteobacteria</taxon>
        <taxon>OMG group</taxon>
        <taxon>OM182 clade</taxon>
    </lineage>
</organism>
<dbReference type="InterPro" id="IPR006045">
    <property type="entry name" value="Cupin_1"/>
</dbReference>
<feature type="domain" description="Cupin type-1" evidence="1">
    <location>
        <begin position="79"/>
        <end position="145"/>
    </location>
</feature>
<dbReference type="InterPro" id="IPR014710">
    <property type="entry name" value="RmlC-like_jellyroll"/>
</dbReference>
<evidence type="ECO:0000259" key="1">
    <source>
        <dbReference type="Pfam" id="PF00190"/>
    </source>
</evidence>
<accession>A0A2A5W851</accession>
<dbReference type="Pfam" id="PF00190">
    <property type="entry name" value="Cupin_1"/>
    <property type="match status" value="1"/>
</dbReference>
<dbReference type="Gene3D" id="2.60.120.10">
    <property type="entry name" value="Jelly Rolls"/>
    <property type="match status" value="1"/>
</dbReference>
<evidence type="ECO:0000313" key="2">
    <source>
        <dbReference type="EMBL" id="PDH32326.1"/>
    </source>
</evidence>
<dbReference type="EMBL" id="NTJZ01000018">
    <property type="protein sequence ID" value="PDH32326.1"/>
    <property type="molecule type" value="Genomic_DNA"/>
</dbReference>
<dbReference type="InterPro" id="IPR011051">
    <property type="entry name" value="RmlC_Cupin_sf"/>
</dbReference>
<protein>
    <recommendedName>
        <fullName evidence="1">Cupin type-1 domain-containing protein</fullName>
    </recommendedName>
</protein>
<sequence>MQNILIKVLATTSILFGFGSLIYSQSAMPPGRYIANDETAGALANSLAERPSFGVSRIDNGDDFDINLISRTTGAGAIVHPDATEYHYITEGAGVLVTGGVSVRPADGGSANIEGGLAQRVAVGDMVVIPQGTPHQYTSVEGAVTYLEVRFHTEKYSGGN</sequence>
<dbReference type="Proteomes" id="UP000219329">
    <property type="component" value="Unassembled WGS sequence"/>
</dbReference>
<evidence type="ECO:0000313" key="3">
    <source>
        <dbReference type="Proteomes" id="UP000219329"/>
    </source>
</evidence>